<evidence type="ECO:0000256" key="1">
    <source>
        <dbReference type="ARBA" id="ARBA00009589"/>
    </source>
</evidence>
<dbReference type="Gene3D" id="3.40.50.1000">
    <property type="entry name" value="HAD superfamily/HAD-like"/>
    <property type="match status" value="1"/>
</dbReference>
<evidence type="ECO:0000313" key="3">
    <source>
        <dbReference type="Proteomes" id="UP000294444"/>
    </source>
</evidence>
<name>A0A4P7CK12_9PAST</name>
<protein>
    <submittedName>
        <fullName evidence="2">Uncharacterized protein</fullName>
    </submittedName>
</protein>
<dbReference type="AlphaFoldDB" id="A0A4P7CK12"/>
<accession>A0A4P7CK12</accession>
<dbReference type="Pfam" id="PF06941">
    <property type="entry name" value="NT5C"/>
    <property type="match status" value="1"/>
</dbReference>
<dbReference type="PANTHER" id="PTHR16504">
    <property type="entry name" value="5'(3')-DEOXYRIBONUCLEOTIDASE"/>
    <property type="match status" value="1"/>
</dbReference>
<reference evidence="2 3" key="1">
    <citation type="submission" date="2019-03" db="EMBL/GenBank/DDBJ databases">
        <authorList>
            <person name="Che Y."/>
            <person name="Zhou L."/>
        </authorList>
    </citation>
    <scope>NUCLEOTIDE SEQUENCE [LARGE SCALE GENOMIC DNA]</scope>
    <source>
        <strain evidence="2 3">AIFJ1607</strain>
    </source>
</reference>
<dbReference type="GO" id="GO:0008253">
    <property type="term" value="F:5'-nucleotidase activity"/>
    <property type="evidence" value="ECO:0007669"/>
    <property type="project" value="InterPro"/>
</dbReference>
<dbReference type="GO" id="GO:0009223">
    <property type="term" value="P:pyrimidine deoxyribonucleotide catabolic process"/>
    <property type="evidence" value="ECO:0007669"/>
    <property type="project" value="TreeGrafter"/>
</dbReference>
<proteinExistence type="inferred from homology"/>
<gene>
    <name evidence="2" type="ORF">EXH44_09750</name>
</gene>
<dbReference type="InterPro" id="IPR010708">
    <property type="entry name" value="5'(3')-deoxyribonucleotidase"/>
</dbReference>
<evidence type="ECO:0000313" key="2">
    <source>
        <dbReference type="EMBL" id="QBQ64485.1"/>
    </source>
</evidence>
<dbReference type="SUPFAM" id="SSF56784">
    <property type="entry name" value="HAD-like"/>
    <property type="match status" value="1"/>
</dbReference>
<sequence>MKKIVYIDMDNVIVDFPTGIAKLDEKTRQQYVGNYDEVEGIFGLMEPMPKAIEAVHQLAEKYDIYVLSTSPWHNPSAWIDKIKWIHRYFGEDKNSVLYKRVILSHHKNLNQGDYLIDDRTANGADKFKGEHIHFGTEKFPDWESVLKYLL</sequence>
<dbReference type="KEGG" id="aio:EXH44_09750"/>
<dbReference type="SFLD" id="SFLDG01126">
    <property type="entry name" value="C1.2:_Nucleotidase_Like"/>
    <property type="match status" value="1"/>
</dbReference>
<dbReference type="InterPro" id="IPR023214">
    <property type="entry name" value="HAD_sf"/>
</dbReference>
<dbReference type="SFLD" id="SFLDS00003">
    <property type="entry name" value="Haloacid_Dehalogenase"/>
    <property type="match status" value="1"/>
</dbReference>
<organism evidence="2 3">
    <name type="scientific">Actinobacillus indolicus</name>
    <dbReference type="NCBI Taxonomy" id="51049"/>
    <lineage>
        <taxon>Bacteria</taxon>
        <taxon>Pseudomonadati</taxon>
        <taxon>Pseudomonadota</taxon>
        <taxon>Gammaproteobacteria</taxon>
        <taxon>Pasteurellales</taxon>
        <taxon>Pasteurellaceae</taxon>
        <taxon>Actinobacillus</taxon>
    </lineage>
</organism>
<dbReference type="PANTHER" id="PTHR16504:SF4">
    <property type="entry name" value="5'(3')-DEOXYRIBONUCLEOTIDASE"/>
    <property type="match status" value="1"/>
</dbReference>
<dbReference type="Proteomes" id="UP000294444">
    <property type="component" value="Chromosome"/>
</dbReference>
<dbReference type="EMBL" id="CP038145">
    <property type="protein sequence ID" value="QBQ64485.1"/>
    <property type="molecule type" value="Genomic_DNA"/>
</dbReference>
<dbReference type="SFLD" id="SFLDG01145">
    <property type="entry name" value="C1.2.1"/>
    <property type="match status" value="1"/>
</dbReference>
<comment type="similarity">
    <text evidence="1">Belongs to the 5'(3')-deoxyribonucleotidase family.</text>
</comment>
<keyword evidence="3" id="KW-1185">Reference proteome</keyword>
<dbReference type="InterPro" id="IPR036412">
    <property type="entry name" value="HAD-like_sf"/>
</dbReference>